<sequence length="335" mass="37946">MAASREVSGEVTAADHQPTMAASFAVVNSDRRLSIVVNNFVSENNLVDHSRSQMNMQHMVHMFPSLRLNPMAEEFVPSQTFIDQNQMMALNYYGRAPPVFHQNYVGNPIGGNTSDRRNYRNVYSQDRRRLTNQLRSFSDLREDRVRIRRTVYISELDHKVSEERLADLFTIRGQVLDCRVCGDPFSALRFAFVEFSDEESAQAALSLSGIKVGSSKIRVMPSKTAIHPVDPTLLPQSEEEKEKCARTICCTNIDKQVTQAEVKSFFETKCGRVSRLRLLGDEVHSTRIAFVEFVMAESAVMALDCCGVRLGRQQIRVNPSKTPVRSRVGRSYQNN</sequence>
<gene>
    <name evidence="1" type="ORF">L6452_28471</name>
</gene>
<comment type="caution">
    <text evidence="1">The sequence shown here is derived from an EMBL/GenBank/DDBJ whole genome shotgun (WGS) entry which is preliminary data.</text>
</comment>
<reference evidence="1 2" key="2">
    <citation type="journal article" date="2022" name="Mol. Ecol. Resour.">
        <title>The genomes of chicory, endive, great burdock and yacon provide insights into Asteraceae paleo-polyploidization history and plant inulin production.</title>
        <authorList>
            <person name="Fan W."/>
            <person name="Wang S."/>
            <person name="Wang H."/>
            <person name="Wang A."/>
            <person name="Jiang F."/>
            <person name="Liu H."/>
            <person name="Zhao H."/>
            <person name="Xu D."/>
            <person name="Zhang Y."/>
        </authorList>
    </citation>
    <scope>NUCLEOTIDE SEQUENCE [LARGE SCALE GENOMIC DNA]</scope>
    <source>
        <strain evidence="2">cv. Niubang</strain>
    </source>
</reference>
<accession>A0ACB8ZZD3</accession>
<evidence type="ECO:0000313" key="1">
    <source>
        <dbReference type="EMBL" id="KAI3702720.1"/>
    </source>
</evidence>
<reference evidence="2" key="1">
    <citation type="journal article" date="2022" name="Mol. Ecol. Resour.">
        <title>The genomes of chicory, endive, great burdock and yacon provide insights into Asteraceae palaeo-polyploidization history and plant inulin production.</title>
        <authorList>
            <person name="Fan W."/>
            <person name="Wang S."/>
            <person name="Wang H."/>
            <person name="Wang A."/>
            <person name="Jiang F."/>
            <person name="Liu H."/>
            <person name="Zhao H."/>
            <person name="Xu D."/>
            <person name="Zhang Y."/>
        </authorList>
    </citation>
    <scope>NUCLEOTIDE SEQUENCE [LARGE SCALE GENOMIC DNA]</scope>
    <source>
        <strain evidence="2">cv. Niubang</strain>
    </source>
</reference>
<evidence type="ECO:0000313" key="2">
    <source>
        <dbReference type="Proteomes" id="UP001055879"/>
    </source>
</evidence>
<protein>
    <submittedName>
        <fullName evidence="1">Uncharacterized protein</fullName>
    </submittedName>
</protein>
<dbReference type="EMBL" id="CM042055">
    <property type="protein sequence ID" value="KAI3702720.1"/>
    <property type="molecule type" value="Genomic_DNA"/>
</dbReference>
<dbReference type="Proteomes" id="UP001055879">
    <property type="component" value="Linkage Group LG09"/>
</dbReference>
<organism evidence="1 2">
    <name type="scientific">Arctium lappa</name>
    <name type="common">Greater burdock</name>
    <name type="synonym">Lappa major</name>
    <dbReference type="NCBI Taxonomy" id="4217"/>
    <lineage>
        <taxon>Eukaryota</taxon>
        <taxon>Viridiplantae</taxon>
        <taxon>Streptophyta</taxon>
        <taxon>Embryophyta</taxon>
        <taxon>Tracheophyta</taxon>
        <taxon>Spermatophyta</taxon>
        <taxon>Magnoliopsida</taxon>
        <taxon>eudicotyledons</taxon>
        <taxon>Gunneridae</taxon>
        <taxon>Pentapetalae</taxon>
        <taxon>asterids</taxon>
        <taxon>campanulids</taxon>
        <taxon>Asterales</taxon>
        <taxon>Asteraceae</taxon>
        <taxon>Carduoideae</taxon>
        <taxon>Cardueae</taxon>
        <taxon>Arctiinae</taxon>
        <taxon>Arctium</taxon>
    </lineage>
</organism>
<keyword evidence="2" id="KW-1185">Reference proteome</keyword>
<name>A0ACB8ZZD3_ARCLA</name>
<proteinExistence type="predicted"/>